<dbReference type="EC" id="1.2.1.3" evidence="4"/>
<dbReference type="FunFam" id="3.40.605.10:FF:000004">
    <property type="entry name" value="Aldehyde dehydrogenase"/>
    <property type="match status" value="1"/>
</dbReference>
<sequence>MDKVMIDLETDLKVMRECCRSGKTKELSWRRSQLKGLQTFLKENEVEIFRALRDDLGKHYVEAFRDEVGLIKKSLNLALKDLQKWMSSREAKLPIFALLSHAELVPEPLGLVLVISPWNFPLALSLEPLLGAIAAGNAVVLKPSELAPACSSLLFNTLPNYLDNETIKVIEGGPAVGEQLLFKKWDKIFFTGSARVGRIVMSAAAKHLTPVTLELGGKCPAVLDSLSWSWDKEVAVNRIIGAKYGSCAGQACVSVDYLLVEKAFSSAVVELMKVLIKKMYGDNPRESQSVGRIVNKRHFLRLKNLLTDKMVKDSIVYGGSMDEDSLFIEPTILVDPPRESTIMTEEIFGPLLPIITLDKIEDSIDFINARPKPLAIYAFTKNETFRRRMVSQTSSGAVVFNDAIIQYAADTIPFGGIGESGIGNYHGKFSFDTFSHYKAVARRSFLTDFWFRFPPWNNYKLELFETAYNYDYFGMLLIILGLKRSRRRFDRRVVKSVEWKRLENLRLTKADDSQLQIGINNGSSSSKYSNDYCLLGIVWKGKKIYREAMIKMLGNLWITKGELTAKEIGENKYFFSFSDKEDFDRIKAGRPCCFDRNLVVLKEFDMDSMEPKEVNFKHEELWIHVIGLPIKLMERETAKVIGNTTDWFITVDGDGGDLKGKYTRIRVLIDLTKPLKRGIMIHMDDGHIKWISFHYERLAKFCFRCGIHEQSCNQPCLDENGTEVQKQYGAFLIASQRRKAVEIKFEGHGQSQWKNSDVHS</sequence>
<evidence type="ECO:0000259" key="7">
    <source>
        <dbReference type="Pfam" id="PF14392"/>
    </source>
</evidence>
<dbReference type="Gramene" id="EOY32658">
    <property type="protein sequence ID" value="EOY32658"/>
    <property type="gene ID" value="TCM_040687"/>
</dbReference>
<feature type="domain" description="Zinc knuckle CX2CX4HX4C" evidence="7">
    <location>
        <begin position="669"/>
        <end position="707"/>
    </location>
</feature>
<dbReference type="InterPro" id="IPR016162">
    <property type="entry name" value="Ald_DH_N"/>
</dbReference>
<name>A0A061GTG3_THECC</name>
<dbReference type="InterPro" id="IPR025836">
    <property type="entry name" value="Zn_knuckle_CX2CX4HX4C"/>
</dbReference>
<dbReference type="Proteomes" id="UP000026915">
    <property type="component" value="Chromosome 9"/>
</dbReference>
<evidence type="ECO:0000313" key="9">
    <source>
        <dbReference type="Proteomes" id="UP000026915"/>
    </source>
</evidence>
<dbReference type="InterPro" id="IPR016163">
    <property type="entry name" value="Ald_DH_C"/>
</dbReference>
<dbReference type="FunFam" id="3.40.309.10:FF:000003">
    <property type="entry name" value="Aldehyde dehydrogenase"/>
    <property type="match status" value="1"/>
</dbReference>
<dbReference type="HOGENOM" id="CLU_367018_0_0_1"/>
<dbReference type="SUPFAM" id="SSF53720">
    <property type="entry name" value="ALDH-like"/>
    <property type="match status" value="1"/>
</dbReference>
<dbReference type="GO" id="GO:0005737">
    <property type="term" value="C:cytoplasm"/>
    <property type="evidence" value="ECO:0000318"/>
    <property type="project" value="GO_Central"/>
</dbReference>
<evidence type="ECO:0000256" key="3">
    <source>
        <dbReference type="ARBA" id="ARBA00023027"/>
    </source>
</evidence>
<comment type="similarity">
    <text evidence="1">Belongs to the aldehyde dehydrogenase family.</text>
</comment>
<dbReference type="InParanoid" id="A0A061GTG3"/>
<dbReference type="eggNOG" id="KOG2456">
    <property type="taxonomic scope" value="Eukaryota"/>
</dbReference>
<proteinExistence type="inferred from homology"/>
<dbReference type="Gene3D" id="3.40.309.10">
    <property type="entry name" value="Aldehyde Dehydrogenase, Chain A, domain 2"/>
    <property type="match status" value="1"/>
</dbReference>
<dbReference type="GO" id="GO:0004029">
    <property type="term" value="F:aldehyde dehydrogenase (NAD+) activity"/>
    <property type="evidence" value="ECO:0000318"/>
    <property type="project" value="GO_Central"/>
</dbReference>
<dbReference type="Pfam" id="PF00171">
    <property type="entry name" value="Aldedh"/>
    <property type="match status" value="1"/>
</dbReference>
<dbReference type="InterPro" id="IPR016161">
    <property type="entry name" value="Ald_DH/histidinol_DH"/>
</dbReference>
<evidence type="ECO:0000256" key="2">
    <source>
        <dbReference type="ARBA" id="ARBA00023002"/>
    </source>
</evidence>
<dbReference type="STRING" id="3641.A0A061GTG3"/>
<dbReference type="OMA" id="DAFSHTR"/>
<feature type="domain" description="Aldehyde dehydrogenase" evidence="6">
    <location>
        <begin position="25"/>
        <end position="440"/>
    </location>
</feature>
<evidence type="ECO:0000256" key="1">
    <source>
        <dbReference type="ARBA" id="ARBA00009986"/>
    </source>
</evidence>
<gene>
    <name evidence="8" type="ORF">TCM_040687</name>
</gene>
<dbReference type="Pfam" id="PF14392">
    <property type="entry name" value="zf-CCHC_4"/>
    <property type="match status" value="1"/>
</dbReference>
<dbReference type="InterPro" id="IPR012394">
    <property type="entry name" value="Aldehyde_DH_NAD(P)"/>
</dbReference>
<dbReference type="AlphaFoldDB" id="A0A061GTG3"/>
<dbReference type="GO" id="GO:0009737">
    <property type="term" value="P:response to abscisic acid"/>
    <property type="evidence" value="ECO:0007669"/>
    <property type="project" value="UniProtKB-ARBA"/>
</dbReference>
<comment type="catalytic activity">
    <reaction evidence="5">
        <text>an aldehyde + NAD(+) + H2O = a carboxylate + NADH + 2 H(+)</text>
        <dbReference type="Rhea" id="RHEA:16185"/>
        <dbReference type="ChEBI" id="CHEBI:15377"/>
        <dbReference type="ChEBI" id="CHEBI:15378"/>
        <dbReference type="ChEBI" id="CHEBI:17478"/>
        <dbReference type="ChEBI" id="CHEBI:29067"/>
        <dbReference type="ChEBI" id="CHEBI:57540"/>
        <dbReference type="ChEBI" id="CHEBI:57945"/>
        <dbReference type="EC" id="1.2.1.3"/>
    </reaction>
</comment>
<evidence type="ECO:0000313" key="8">
    <source>
        <dbReference type="EMBL" id="EOY32658.1"/>
    </source>
</evidence>
<dbReference type="Gene3D" id="3.40.605.10">
    <property type="entry name" value="Aldehyde Dehydrogenase, Chain A, domain 1"/>
    <property type="match status" value="1"/>
</dbReference>
<accession>A0A061GTG3</accession>
<dbReference type="InterPro" id="IPR015590">
    <property type="entry name" value="Aldehyde_DH_dom"/>
</dbReference>
<evidence type="ECO:0000259" key="6">
    <source>
        <dbReference type="Pfam" id="PF00171"/>
    </source>
</evidence>
<protein>
    <recommendedName>
        <fullName evidence="4">aldehyde dehydrogenase (NAD(+))</fullName>
        <ecNumber evidence="4">1.2.1.3</ecNumber>
    </recommendedName>
</protein>
<keyword evidence="3" id="KW-0520">NAD</keyword>
<reference evidence="8 9" key="1">
    <citation type="journal article" date="2013" name="Genome Biol.">
        <title>The genome sequence of the most widely cultivated cacao type and its use to identify candidate genes regulating pod color.</title>
        <authorList>
            <person name="Motamayor J.C."/>
            <person name="Mockaitis K."/>
            <person name="Schmutz J."/>
            <person name="Haiminen N."/>
            <person name="Iii D.L."/>
            <person name="Cornejo O."/>
            <person name="Findley S.D."/>
            <person name="Zheng P."/>
            <person name="Utro F."/>
            <person name="Royaert S."/>
            <person name="Saski C."/>
            <person name="Jenkins J."/>
            <person name="Podicheti R."/>
            <person name="Zhao M."/>
            <person name="Scheffler B.E."/>
            <person name="Stack J.C."/>
            <person name="Feltus F.A."/>
            <person name="Mustiga G.M."/>
            <person name="Amores F."/>
            <person name="Phillips W."/>
            <person name="Marelli J.P."/>
            <person name="May G.D."/>
            <person name="Shapiro H."/>
            <person name="Ma J."/>
            <person name="Bustamante C.D."/>
            <person name="Schnell R.J."/>
            <person name="Main D."/>
            <person name="Gilbert D."/>
            <person name="Parida L."/>
            <person name="Kuhn D.N."/>
        </authorList>
    </citation>
    <scope>NUCLEOTIDE SEQUENCE [LARGE SCALE GENOMIC DNA]</scope>
    <source>
        <strain evidence="9">cv. Matina 1-6</strain>
    </source>
</reference>
<dbReference type="EMBL" id="CM001887">
    <property type="protein sequence ID" value="EOY32658.1"/>
    <property type="molecule type" value="Genomic_DNA"/>
</dbReference>
<dbReference type="GO" id="GO:0009414">
    <property type="term" value="P:response to water deprivation"/>
    <property type="evidence" value="ECO:0007669"/>
    <property type="project" value="UniProtKB-ARBA"/>
</dbReference>
<evidence type="ECO:0000256" key="4">
    <source>
        <dbReference type="ARBA" id="ARBA00024226"/>
    </source>
</evidence>
<dbReference type="PANTHER" id="PTHR43570">
    <property type="entry name" value="ALDEHYDE DEHYDROGENASE"/>
    <property type="match status" value="1"/>
</dbReference>
<keyword evidence="2" id="KW-0560">Oxidoreductase</keyword>
<organism evidence="8 9">
    <name type="scientific">Theobroma cacao</name>
    <name type="common">Cacao</name>
    <name type="synonym">Cocoa</name>
    <dbReference type="NCBI Taxonomy" id="3641"/>
    <lineage>
        <taxon>Eukaryota</taxon>
        <taxon>Viridiplantae</taxon>
        <taxon>Streptophyta</taxon>
        <taxon>Embryophyta</taxon>
        <taxon>Tracheophyta</taxon>
        <taxon>Spermatophyta</taxon>
        <taxon>Magnoliopsida</taxon>
        <taxon>eudicotyledons</taxon>
        <taxon>Gunneridae</taxon>
        <taxon>Pentapetalae</taxon>
        <taxon>rosids</taxon>
        <taxon>malvids</taxon>
        <taxon>Malvales</taxon>
        <taxon>Malvaceae</taxon>
        <taxon>Byttnerioideae</taxon>
        <taxon>Theobroma</taxon>
    </lineage>
</organism>
<evidence type="ECO:0000256" key="5">
    <source>
        <dbReference type="ARBA" id="ARBA00049194"/>
    </source>
</evidence>
<keyword evidence="9" id="KW-1185">Reference proteome</keyword>
<dbReference type="PANTHER" id="PTHR43570:SF30">
    <property type="entry name" value="ALDEHYDE DEHYDROGENASE"/>
    <property type="match status" value="1"/>
</dbReference>
<dbReference type="GO" id="GO:0006081">
    <property type="term" value="P:aldehyde metabolic process"/>
    <property type="evidence" value="ECO:0000318"/>
    <property type="project" value="GO_Central"/>
</dbReference>
<dbReference type="eggNOG" id="KOG1075">
    <property type="taxonomic scope" value="Eukaryota"/>
</dbReference>